<protein>
    <submittedName>
        <fullName evidence="1">Uncharacterized protein</fullName>
    </submittedName>
</protein>
<accession>A0A6M3J054</accession>
<reference evidence="1" key="1">
    <citation type="submission" date="2020-03" db="EMBL/GenBank/DDBJ databases">
        <title>The deep terrestrial virosphere.</title>
        <authorList>
            <person name="Holmfeldt K."/>
            <person name="Nilsson E."/>
            <person name="Simone D."/>
            <person name="Lopez-Fernandez M."/>
            <person name="Wu X."/>
            <person name="de Brujin I."/>
            <person name="Lundin D."/>
            <person name="Andersson A."/>
            <person name="Bertilsson S."/>
            <person name="Dopson M."/>
        </authorList>
    </citation>
    <scope>NUCLEOTIDE SEQUENCE</scope>
    <source>
        <strain evidence="2">MM415A00370</strain>
        <strain evidence="1">MM415B00745</strain>
    </source>
</reference>
<gene>
    <name evidence="2" type="ORF">MM415A00370_0002</name>
    <name evidence="1" type="ORF">MM415B00745_0004</name>
</gene>
<name>A0A6M3J054_9ZZZZ</name>
<organism evidence="1">
    <name type="scientific">viral metagenome</name>
    <dbReference type="NCBI Taxonomy" id="1070528"/>
    <lineage>
        <taxon>unclassified sequences</taxon>
        <taxon>metagenomes</taxon>
        <taxon>organismal metagenomes</taxon>
    </lineage>
</organism>
<dbReference type="EMBL" id="MT142496">
    <property type="protein sequence ID" value="QJA82785.1"/>
    <property type="molecule type" value="Genomic_DNA"/>
</dbReference>
<proteinExistence type="predicted"/>
<evidence type="ECO:0000313" key="1">
    <source>
        <dbReference type="EMBL" id="QJA62637.1"/>
    </source>
</evidence>
<evidence type="ECO:0000313" key="2">
    <source>
        <dbReference type="EMBL" id="QJA82785.1"/>
    </source>
</evidence>
<sequence>MKLANLKKSFSELSYPERLVLIEGIRKKRRTPIYSSTQAKPKTVKTKGVRMKKKAETFLQGLSKEDAIAFLKAVRNSNDLIEREEDVDEQN</sequence>
<dbReference type="AlphaFoldDB" id="A0A6M3J054"/>
<dbReference type="EMBL" id="MT141477">
    <property type="protein sequence ID" value="QJA62637.1"/>
    <property type="molecule type" value="Genomic_DNA"/>
</dbReference>